<gene>
    <name evidence="1" type="ORF">EZS27_039486</name>
</gene>
<proteinExistence type="predicted"/>
<sequence length="91" mass="10428">IFSNPCNHKEPINHKTTDSEIATTLDIQANNKTLFICLYPTVIPGDTEELALALNGKKKKLKRLRRDARHIVALLHCVRMERKQRSCNETC</sequence>
<name>A0A5J4PKB6_9ZZZZ</name>
<organism evidence="1">
    <name type="scientific">termite gut metagenome</name>
    <dbReference type="NCBI Taxonomy" id="433724"/>
    <lineage>
        <taxon>unclassified sequences</taxon>
        <taxon>metagenomes</taxon>
        <taxon>organismal metagenomes</taxon>
    </lineage>
</organism>
<comment type="caution">
    <text evidence="1">The sequence shown here is derived from an EMBL/GenBank/DDBJ whole genome shotgun (WGS) entry which is preliminary data.</text>
</comment>
<evidence type="ECO:0000313" key="1">
    <source>
        <dbReference type="EMBL" id="KAA6308939.1"/>
    </source>
</evidence>
<dbReference type="AlphaFoldDB" id="A0A5J4PKB6"/>
<feature type="non-terminal residue" evidence="1">
    <location>
        <position position="1"/>
    </location>
</feature>
<accession>A0A5J4PKB6</accession>
<protein>
    <submittedName>
        <fullName evidence="1">Uncharacterized protein</fullName>
    </submittedName>
</protein>
<reference evidence="1" key="1">
    <citation type="submission" date="2019-03" db="EMBL/GenBank/DDBJ databases">
        <title>Single cell metagenomics reveals metabolic interactions within the superorganism composed of flagellate Streblomastix strix and complex community of Bacteroidetes bacteria on its surface.</title>
        <authorList>
            <person name="Treitli S.C."/>
            <person name="Kolisko M."/>
            <person name="Husnik F."/>
            <person name="Keeling P."/>
            <person name="Hampl V."/>
        </authorList>
    </citation>
    <scope>NUCLEOTIDE SEQUENCE</scope>
    <source>
        <strain evidence="1">STM</strain>
    </source>
</reference>
<dbReference type="EMBL" id="SNRY01008220">
    <property type="protein sequence ID" value="KAA6308939.1"/>
    <property type="molecule type" value="Genomic_DNA"/>
</dbReference>